<dbReference type="PANTHER" id="PTHR33167">
    <property type="entry name" value="TRANSCRIPTION FACTOR, PUTATIVE (DUF863)-RELATED"/>
    <property type="match status" value="1"/>
</dbReference>
<feature type="region of interest" description="Disordered" evidence="1">
    <location>
        <begin position="238"/>
        <end position="323"/>
    </location>
</feature>
<dbReference type="AlphaFoldDB" id="A0A9E7K543"/>
<evidence type="ECO:0000313" key="2">
    <source>
        <dbReference type="EMBL" id="URE06818.1"/>
    </source>
</evidence>
<accession>A0A9E7K543</accession>
<evidence type="ECO:0000313" key="3">
    <source>
        <dbReference type="Proteomes" id="UP001055439"/>
    </source>
</evidence>
<organism evidence="2 3">
    <name type="scientific">Musa troglodytarum</name>
    <name type="common">fe'i banana</name>
    <dbReference type="NCBI Taxonomy" id="320322"/>
    <lineage>
        <taxon>Eukaryota</taxon>
        <taxon>Viridiplantae</taxon>
        <taxon>Streptophyta</taxon>
        <taxon>Embryophyta</taxon>
        <taxon>Tracheophyta</taxon>
        <taxon>Spermatophyta</taxon>
        <taxon>Magnoliopsida</taxon>
        <taxon>Liliopsida</taxon>
        <taxon>Zingiberales</taxon>
        <taxon>Musaceae</taxon>
        <taxon>Musa</taxon>
    </lineage>
</organism>
<dbReference type="Proteomes" id="UP001055439">
    <property type="component" value="Chromosome 5"/>
</dbReference>
<feature type="compositionally biased region" description="Polar residues" evidence="1">
    <location>
        <begin position="205"/>
        <end position="218"/>
    </location>
</feature>
<feature type="compositionally biased region" description="Basic and acidic residues" evidence="1">
    <location>
        <begin position="247"/>
        <end position="259"/>
    </location>
</feature>
<feature type="compositionally biased region" description="Low complexity" evidence="1">
    <location>
        <begin position="192"/>
        <end position="204"/>
    </location>
</feature>
<feature type="region of interest" description="Disordered" evidence="1">
    <location>
        <begin position="192"/>
        <end position="218"/>
    </location>
</feature>
<sequence>MRHPLIRRINAGSLRGEREKLKQTFAAPVSNCRAAYIQLMIEATTPLISDLPDDQPRIEISCGMGTKLHQMNNLFTALQKTNCNVVNAGLRTSDIGVISDNISLKASIVGGLNQRKASMERQLECCDRDSLRNTMLKHEEIFKQQVHELHRLYGVQKTLMAELGKQQVSLHTVPSEAVVAVADARTRIWSSASTSDTSHSSHVSNLHQSAPELNSEYSSLNPWSEHVKGFDLEQPAEEYTCRGATSMDEKTTTDKEKRSMKGSFSWPDDESEIELTLSIGCGSDKKKKQKQRGEECGDDSSGLDRPESRRPPWILGAFNLNKT</sequence>
<proteinExistence type="predicted"/>
<evidence type="ECO:0000256" key="1">
    <source>
        <dbReference type="SAM" id="MobiDB-lite"/>
    </source>
</evidence>
<keyword evidence="3" id="KW-1185">Reference proteome</keyword>
<gene>
    <name evidence="2" type="ORF">MUK42_20935</name>
</gene>
<dbReference type="OrthoDB" id="769217at2759"/>
<protein>
    <submittedName>
        <fullName evidence="2">Uncharacterized protein</fullName>
    </submittedName>
</protein>
<name>A0A9E7K543_9LILI</name>
<reference evidence="2" key="1">
    <citation type="submission" date="2022-05" db="EMBL/GenBank/DDBJ databases">
        <title>The Musa troglodytarum L. genome provides insights into the mechanism of non-climacteric behaviour and enrichment of carotenoids.</title>
        <authorList>
            <person name="Wang J."/>
        </authorList>
    </citation>
    <scope>NUCLEOTIDE SEQUENCE</scope>
    <source>
        <tissue evidence="2">Leaf</tissue>
    </source>
</reference>
<dbReference type="EMBL" id="CP097507">
    <property type="protein sequence ID" value="URE06818.1"/>
    <property type="molecule type" value="Genomic_DNA"/>
</dbReference>
<dbReference type="PANTHER" id="PTHR33167:SF26">
    <property type="entry name" value="EXPRESSED PROTEIN"/>
    <property type="match status" value="1"/>
</dbReference>